<evidence type="ECO:0000256" key="2">
    <source>
        <dbReference type="SAM" id="SignalP"/>
    </source>
</evidence>
<evidence type="ECO:0000259" key="3">
    <source>
        <dbReference type="PROSITE" id="PS51781"/>
    </source>
</evidence>
<feature type="compositionally biased region" description="Low complexity" evidence="1">
    <location>
        <begin position="391"/>
        <end position="430"/>
    </location>
</feature>
<proteinExistence type="predicted"/>
<feature type="compositionally biased region" description="Low complexity" evidence="1">
    <location>
        <begin position="306"/>
        <end position="328"/>
    </location>
</feature>
<feature type="compositionally biased region" description="Polar residues" evidence="1">
    <location>
        <begin position="360"/>
        <end position="372"/>
    </location>
</feature>
<dbReference type="SMART" id="SM00287">
    <property type="entry name" value="SH3b"/>
    <property type="match status" value="1"/>
</dbReference>
<dbReference type="OrthoDB" id="9816557at2"/>
<dbReference type="Pfam" id="PF08239">
    <property type="entry name" value="SH3_3"/>
    <property type="match status" value="1"/>
</dbReference>
<feature type="compositionally biased region" description="Gly residues" evidence="1">
    <location>
        <begin position="261"/>
        <end position="279"/>
    </location>
</feature>
<feature type="signal peptide" evidence="2">
    <location>
        <begin position="1"/>
        <end position="26"/>
    </location>
</feature>
<comment type="caution">
    <text evidence="4">The sequence shown here is derived from an EMBL/GenBank/DDBJ whole genome shotgun (WGS) entry which is preliminary data.</text>
</comment>
<feature type="compositionally biased region" description="Gly residues" evidence="1">
    <location>
        <begin position="719"/>
        <end position="742"/>
    </location>
</feature>
<dbReference type="Pfam" id="PF12733">
    <property type="entry name" value="Cadherin-like"/>
    <property type="match status" value="1"/>
</dbReference>
<organism evidence="4 5">
    <name type="scientific">[Clostridium] citroniae WAL-19142</name>
    <dbReference type="NCBI Taxonomy" id="742734"/>
    <lineage>
        <taxon>Bacteria</taxon>
        <taxon>Bacillati</taxon>
        <taxon>Bacillota</taxon>
        <taxon>Clostridia</taxon>
        <taxon>Lachnospirales</taxon>
        <taxon>Lachnospiraceae</taxon>
        <taxon>Enterocloster</taxon>
    </lineage>
</organism>
<name>A0A0J9BUM0_9FIRM</name>
<feature type="region of interest" description="Disordered" evidence="1">
    <location>
        <begin position="255"/>
        <end position="346"/>
    </location>
</feature>
<accession>A0A0J9BUM0</accession>
<reference evidence="4 5" key="1">
    <citation type="submission" date="2011-04" db="EMBL/GenBank/DDBJ databases">
        <title>The Genome Sequence of Clostridium citroniae WAL-19142.</title>
        <authorList>
            <consortium name="The Broad Institute Genome Sequencing Platform"/>
            <person name="Earl A."/>
            <person name="Ward D."/>
            <person name="Feldgarden M."/>
            <person name="Gevers D."/>
            <person name="Warren Y.A."/>
            <person name="Tyrrell K.L."/>
            <person name="Citron D.M."/>
            <person name="Goldstein E.J."/>
            <person name="Daigneault M."/>
            <person name="Allen-Vercoe E."/>
            <person name="Young S.K."/>
            <person name="Zeng Q."/>
            <person name="Gargeya S."/>
            <person name="Fitzgerald M."/>
            <person name="Haas B."/>
            <person name="Abouelleil A."/>
            <person name="Alvarado L."/>
            <person name="Arachchi H.M."/>
            <person name="Berlin A."/>
            <person name="Brown A."/>
            <person name="Chapman S.B."/>
            <person name="Chen Z."/>
            <person name="Dunbar C."/>
            <person name="Freedman E."/>
            <person name="Gearin G."/>
            <person name="Gellesch M."/>
            <person name="Goldberg J."/>
            <person name="Griggs A."/>
            <person name="Gujja S."/>
            <person name="Heilman E.R."/>
            <person name="Heiman D."/>
            <person name="Howarth C."/>
            <person name="Larson L."/>
            <person name="Lui A."/>
            <person name="MacDonald P.J."/>
            <person name="Mehta T."/>
            <person name="Montmayeur A."/>
            <person name="Murphy C."/>
            <person name="Neiman D."/>
            <person name="Pearson M."/>
            <person name="Priest M."/>
            <person name="Roberts A."/>
            <person name="Saif S."/>
            <person name="Shea T."/>
            <person name="Shenoy N."/>
            <person name="Sisk P."/>
            <person name="Stolte C."/>
            <person name="Sykes S."/>
            <person name="White J."/>
            <person name="Yandava C."/>
            <person name="Wortman J."/>
            <person name="Nusbaum C."/>
            <person name="Birren B."/>
        </authorList>
    </citation>
    <scope>NUCLEOTIDE SEQUENCE [LARGE SCALE GENOMIC DNA]</scope>
    <source>
        <strain evidence="4 5">WAL-19142</strain>
    </source>
</reference>
<feature type="chain" id="PRO_5038444882" description="SH3b domain-containing protein" evidence="2">
    <location>
        <begin position="27"/>
        <end position="767"/>
    </location>
</feature>
<evidence type="ECO:0000313" key="5">
    <source>
        <dbReference type="Proteomes" id="UP000037392"/>
    </source>
</evidence>
<keyword evidence="2" id="KW-0732">Signal</keyword>
<dbReference type="RefSeq" id="WP_048930631.1">
    <property type="nucleotide sequence ID" value="NZ_KQ235881.1"/>
</dbReference>
<gene>
    <name evidence="4" type="ORF">HMPREF9470_04172</name>
</gene>
<feature type="compositionally biased region" description="Low complexity" evidence="1">
    <location>
        <begin position="280"/>
        <end position="298"/>
    </location>
</feature>
<feature type="compositionally biased region" description="Polar residues" evidence="1">
    <location>
        <begin position="381"/>
        <end position="390"/>
    </location>
</feature>
<feature type="domain" description="SH3b" evidence="3">
    <location>
        <begin position="39"/>
        <end position="106"/>
    </location>
</feature>
<feature type="region of interest" description="Disordered" evidence="1">
    <location>
        <begin position="702"/>
        <end position="767"/>
    </location>
</feature>
<feature type="region of interest" description="Disordered" evidence="1">
    <location>
        <begin position="360"/>
        <end position="438"/>
    </location>
</feature>
<dbReference type="Gene3D" id="2.30.30.40">
    <property type="entry name" value="SH3 Domains"/>
    <property type="match status" value="1"/>
</dbReference>
<evidence type="ECO:0000256" key="1">
    <source>
        <dbReference type="SAM" id="MobiDB-lite"/>
    </source>
</evidence>
<protein>
    <recommendedName>
        <fullName evidence="3">SH3b domain-containing protein</fullName>
    </recommendedName>
</protein>
<feature type="compositionally biased region" description="Polar residues" evidence="1">
    <location>
        <begin position="756"/>
        <end position="767"/>
    </location>
</feature>
<dbReference type="PROSITE" id="PS51781">
    <property type="entry name" value="SH3B"/>
    <property type="match status" value="1"/>
</dbReference>
<dbReference type="AlphaFoldDB" id="A0A0J9BUM0"/>
<dbReference type="InterPro" id="IPR003646">
    <property type="entry name" value="SH3-like_bac-type"/>
</dbReference>
<dbReference type="EMBL" id="ADLK01000029">
    <property type="protein sequence ID" value="KMW16672.1"/>
    <property type="molecule type" value="Genomic_DNA"/>
</dbReference>
<evidence type="ECO:0000313" key="4">
    <source>
        <dbReference type="EMBL" id="KMW16672.1"/>
    </source>
</evidence>
<dbReference type="Proteomes" id="UP000037392">
    <property type="component" value="Unassembled WGS sequence"/>
</dbReference>
<sequence length="767" mass="78148">MKGNKIKKGLALVLGLMMAANLPASVATPFTMFNSYAYTGAATVKATSLNVRSGAGTGYSSVGRLAAGAAINIIGEQRGTDGNTWYQIQFTGTGGAVSTGYVSSLYVRLPVSYTPDANFEAYLNSQGFPESYKNGLRQLHAQYPNWVFKAKNTGLDWNTVIENESVLSRNLVASGSVSSWKSVADGAYNWDNSTWTGLDGSNWVAASPDIIRYYMDPRNFLDETYVFQFLAHEYDQNTQTREGLTSMVTGTFLSGSTTSTGTGGSDFSGGSSSGPGSSTGPGSSSHSGSSSSNGPGRSTYDDSQHGPGVSGTSGSSTPSGNSSSQGSPASGGSGEVSLEGPQASITPREHQLVTTNVSLVAPGQDNSSSSNGPVAVGGTNTGSNPPSGDTSSTQSPSGNSPSSNSPSGNSPSDNSPSGNSPSSNSPSGVSTAGTSPSGEEASYIDIIMNAASQSGVSPYVLAAMILQEQGNNGTSPLISGNYSGYEGYYNYFNVEAYQSGSMSAIQMGLRYASQSGTYGRPWNTVEKSIRGGAQSYGENYVKAGQNTFYLKKFNVQGSNPYKHQYMSNVQGAASEAAKLSQAYTATMKNSALEFHIPVFNNMPEQACIAPTGDGSPNNKLSGLGVDGFSLTPSFNRDTQEYNLIVDSSVTNITVNASSADSNATVAGAGNINLQSGGNDVIITVTAQNGNVRTYTIHVVQQAGGPTQGSVQSPAAPDGSTGGGSSGSSSGGVGPGGSGGPGAPGDSSMPGGGNTPGGSNVTIVQVQS</sequence>
<dbReference type="PATRIC" id="fig|742734.4.peg.4471"/>
<dbReference type="InterPro" id="IPR025883">
    <property type="entry name" value="Cadherin-like_domain"/>
</dbReference>
<dbReference type="GeneID" id="93161465"/>